<dbReference type="PROSITE" id="PS00616">
    <property type="entry name" value="HIS_ACID_PHOSPHAT_1"/>
    <property type="match status" value="1"/>
</dbReference>
<sequence length="599" mass="66279">MLGIVELSLHLLDALVPSWGGQGLLGGEKGVGSLASTPSTSSSKVPDYFDTTIGWFAGPTQTGEAPWLAQTNAAPFAGVSYIPNTPLETQMPISGNTHNRNIFQRLGILSPYFPNPRGFGVNEFPIPSGSNVSWLNMVHRHGSRYPEFSGGAPERSLGKKIMDAKGKFKARGALAFLNTWRFSLGAEILVPIGKQQLFDSGTLHYYQYGHLFPNNGSKIVARSTTQRRMLESAEYFLAGFFGLGWTQNATLELIIENDGFNNTMAGFKQCNHSSWAMAQGARDEWIGVYLLDAHVRITEMLEGNLDWNLQDTYNAQALCSYETVGLGFSHWCGLFTYEEWEGFEYSLDIGFSAAAGFQSPVGRAIGIGYVQEVLARMQHHVISSPSAQINLTLDNNTATFPVDQTLNLDFSHDANIISILVAFGLTQFNKLLPTTHIVDREFILSYLEPFAGRLDIEVINTPAPVTTNRSSAQGELYLDGPPTSYVHFVLNQRTIPLGKSLRECGDRDDGWCEMETFLEVQKTQIELADYDYACFGDYEEGQYGDVMDGRLVNGDWALSARKIILHARDRIARMRKITRYRAISHLCLAGNVPSGKRAG</sequence>
<keyword evidence="3" id="KW-0378">Hydrolase</keyword>
<dbReference type="InterPro" id="IPR000560">
    <property type="entry name" value="His_Pase_clade-2"/>
</dbReference>
<comment type="similarity">
    <text evidence="1">Belongs to the histidine acid phosphatase family.</text>
</comment>
<accession>A0A7C8M1P0</accession>
<dbReference type="AlphaFoldDB" id="A0A7C8M1P0"/>
<dbReference type="GO" id="GO:0016158">
    <property type="term" value="F:inositol hexakisphosphate 3-phosphatase activity"/>
    <property type="evidence" value="ECO:0007669"/>
    <property type="project" value="UniProtKB-EC"/>
</dbReference>
<dbReference type="InterPro" id="IPR029033">
    <property type="entry name" value="His_PPase_superfam"/>
</dbReference>
<reference evidence="4 5" key="1">
    <citation type="submission" date="2020-01" db="EMBL/GenBank/DDBJ databases">
        <authorList>
            <consortium name="DOE Joint Genome Institute"/>
            <person name="Haridas S."/>
            <person name="Albert R."/>
            <person name="Binder M."/>
            <person name="Bloem J."/>
            <person name="Labutti K."/>
            <person name="Salamov A."/>
            <person name="Andreopoulos B."/>
            <person name="Baker S.E."/>
            <person name="Barry K."/>
            <person name="Bills G."/>
            <person name="Bluhm B.H."/>
            <person name="Cannon C."/>
            <person name="Castanera R."/>
            <person name="Culley D.E."/>
            <person name="Daum C."/>
            <person name="Ezra D."/>
            <person name="Gonzalez J.B."/>
            <person name="Henrissat B."/>
            <person name="Kuo A."/>
            <person name="Liang C."/>
            <person name="Lipzen A."/>
            <person name="Lutzoni F."/>
            <person name="Magnuson J."/>
            <person name="Mondo S."/>
            <person name="Nolan M."/>
            <person name="Ohm R."/>
            <person name="Pangilinan J."/>
            <person name="Park H.-J.H."/>
            <person name="Ramirez L."/>
            <person name="Alfaro M."/>
            <person name="Sun H."/>
            <person name="Tritt A."/>
            <person name="Yoshinaga Y."/>
            <person name="Zwiers L.-H.L."/>
            <person name="Turgeon B.G."/>
            <person name="Goodwin S.B."/>
            <person name="Spatafora J.W."/>
            <person name="Crous P.W."/>
            <person name="Grigoriev I.V."/>
        </authorList>
    </citation>
    <scope>NUCLEOTIDE SEQUENCE [LARGE SCALE GENOMIC DNA]</scope>
    <source>
        <strain evidence="4 5">CBS 611.86</strain>
    </source>
</reference>
<evidence type="ECO:0000256" key="1">
    <source>
        <dbReference type="ARBA" id="ARBA00005375"/>
    </source>
</evidence>
<keyword evidence="5" id="KW-1185">Reference proteome</keyword>
<dbReference type="PROSITE" id="PS00778">
    <property type="entry name" value="HIS_ACID_PHOSPHAT_2"/>
    <property type="match status" value="1"/>
</dbReference>
<dbReference type="PANTHER" id="PTHR20963">
    <property type="entry name" value="MULTIPLE INOSITOL POLYPHOSPHATE PHOSPHATASE-RELATED"/>
    <property type="match status" value="1"/>
</dbReference>
<dbReference type="SUPFAM" id="SSF53254">
    <property type="entry name" value="Phosphoglycerate mutase-like"/>
    <property type="match status" value="1"/>
</dbReference>
<evidence type="ECO:0000256" key="2">
    <source>
        <dbReference type="ARBA" id="ARBA00012632"/>
    </source>
</evidence>
<evidence type="ECO:0000313" key="5">
    <source>
        <dbReference type="Proteomes" id="UP000481861"/>
    </source>
</evidence>
<comment type="caution">
    <text evidence="4">The sequence shown here is derived from an EMBL/GenBank/DDBJ whole genome shotgun (WGS) entry which is preliminary data.</text>
</comment>
<dbReference type="CDD" id="cd07061">
    <property type="entry name" value="HP_HAP_like"/>
    <property type="match status" value="1"/>
</dbReference>
<dbReference type="EC" id="3.1.3.8" evidence="2"/>
<dbReference type="Pfam" id="PF00328">
    <property type="entry name" value="His_Phos_2"/>
    <property type="match status" value="1"/>
</dbReference>
<dbReference type="GO" id="GO:0003993">
    <property type="term" value="F:acid phosphatase activity"/>
    <property type="evidence" value="ECO:0007669"/>
    <property type="project" value="TreeGrafter"/>
</dbReference>
<dbReference type="Proteomes" id="UP000481861">
    <property type="component" value="Unassembled WGS sequence"/>
</dbReference>
<dbReference type="InterPro" id="IPR033379">
    <property type="entry name" value="Acid_Pase_AS"/>
</dbReference>
<dbReference type="OrthoDB" id="6509975at2759"/>
<dbReference type="Gene3D" id="3.40.50.1240">
    <property type="entry name" value="Phosphoglycerate mutase-like"/>
    <property type="match status" value="1"/>
</dbReference>
<proteinExistence type="inferred from homology"/>
<organism evidence="4 5">
    <name type="scientific">Massariosphaeria phaeospora</name>
    <dbReference type="NCBI Taxonomy" id="100035"/>
    <lineage>
        <taxon>Eukaryota</taxon>
        <taxon>Fungi</taxon>
        <taxon>Dikarya</taxon>
        <taxon>Ascomycota</taxon>
        <taxon>Pezizomycotina</taxon>
        <taxon>Dothideomycetes</taxon>
        <taxon>Pleosporomycetidae</taxon>
        <taxon>Pleosporales</taxon>
        <taxon>Pleosporales incertae sedis</taxon>
        <taxon>Massariosphaeria</taxon>
    </lineage>
</organism>
<protein>
    <recommendedName>
        <fullName evidence="2">3-phytase</fullName>
        <ecNumber evidence="2">3.1.3.8</ecNumber>
    </recommendedName>
</protein>
<evidence type="ECO:0000313" key="4">
    <source>
        <dbReference type="EMBL" id="KAF2864841.1"/>
    </source>
</evidence>
<evidence type="ECO:0000256" key="3">
    <source>
        <dbReference type="ARBA" id="ARBA00022801"/>
    </source>
</evidence>
<name>A0A7C8M1P0_9PLEO</name>
<gene>
    <name evidence="4" type="ORF">BDV95DRAFT_680768</name>
</gene>
<dbReference type="EMBL" id="JAADJZ010000039">
    <property type="protein sequence ID" value="KAF2864841.1"/>
    <property type="molecule type" value="Genomic_DNA"/>
</dbReference>
<dbReference type="PANTHER" id="PTHR20963:SF43">
    <property type="entry name" value="PUTATIVE (AFU_ORTHOLOGUE AFUA_7G01240)-RELATED"/>
    <property type="match status" value="1"/>
</dbReference>